<dbReference type="PANTHER" id="PTHR43393:SF3">
    <property type="entry name" value="LYSINE DECARBOXYLASE-LIKE PROTEIN"/>
    <property type="match status" value="1"/>
</dbReference>
<dbReference type="InterPro" id="IPR052341">
    <property type="entry name" value="LOG_family_nucleotidases"/>
</dbReference>
<organism evidence="1 2">
    <name type="scientific">Rubritalea tangerina</name>
    <dbReference type="NCBI Taxonomy" id="430798"/>
    <lineage>
        <taxon>Bacteria</taxon>
        <taxon>Pseudomonadati</taxon>
        <taxon>Verrucomicrobiota</taxon>
        <taxon>Verrucomicrobiia</taxon>
        <taxon>Verrucomicrobiales</taxon>
        <taxon>Rubritaleaceae</taxon>
        <taxon>Rubritalea</taxon>
    </lineage>
</organism>
<dbReference type="EC" id="3.2.2.-" evidence="1"/>
<dbReference type="RefSeq" id="WP_377089895.1">
    <property type="nucleotide sequence ID" value="NZ_JBHSJL010000014.1"/>
</dbReference>
<keyword evidence="2" id="KW-1185">Reference proteome</keyword>
<sequence length="375" mass="41830">MKCAIVRELDSLEAFLRQKGQLHCAVVQGLDFTDADINWQRLDFQGAVFLGCHFPKEVTADFLVEKGAVVFPQFPELPYNPYRNRLYARAELMEGWSAQEDRSVDKIIYDHFVKKGKSKADILESLAQRLHDHAIDDGVRDLLGGRIEEGGQKKVVGIMGGHGTSRDDPYFKKVVQLARLLAQQGYFVATGGGPGTMEAANLGAWLVDASDQEVERVIEVLKAAPHFESPGYMEAAQKVLDLHPEGGTSLAVPTWFYGHEPSNLFSRHIAKYFSNSIREDGLLAIATYGVVFAPGSAGTTQEIFMDATQNHYGTFDDISPMVFLGEKRYMEDTLLFPCLSQLADGRQYSEYIYCTDEIDSAVKFIEAHPPVKYVK</sequence>
<proteinExistence type="predicted"/>
<evidence type="ECO:0000313" key="2">
    <source>
        <dbReference type="Proteomes" id="UP001597389"/>
    </source>
</evidence>
<keyword evidence="1" id="KW-0326">Glycosidase</keyword>
<keyword evidence="1" id="KW-0378">Hydrolase</keyword>
<accession>A0ABW4ZFY7</accession>
<dbReference type="PANTHER" id="PTHR43393">
    <property type="entry name" value="CYTOKININ RIBOSIDE 5'-MONOPHOSPHATE PHOSPHORIBOHYDROLASE"/>
    <property type="match status" value="1"/>
</dbReference>
<comment type="caution">
    <text evidence="1">The sequence shown here is derived from an EMBL/GenBank/DDBJ whole genome shotgun (WGS) entry which is preliminary data.</text>
</comment>
<dbReference type="Gene3D" id="3.40.50.450">
    <property type="match status" value="1"/>
</dbReference>
<protein>
    <submittedName>
        <fullName evidence="1">LOG family protein</fullName>
        <ecNumber evidence="1">3.2.2.-</ecNumber>
    </submittedName>
</protein>
<dbReference type="Pfam" id="PF18306">
    <property type="entry name" value="LDcluster4"/>
    <property type="match status" value="1"/>
</dbReference>
<dbReference type="SUPFAM" id="SSF102405">
    <property type="entry name" value="MCP/YpsA-like"/>
    <property type="match status" value="1"/>
</dbReference>
<evidence type="ECO:0000313" key="1">
    <source>
        <dbReference type="EMBL" id="MFD2160757.1"/>
    </source>
</evidence>
<dbReference type="Proteomes" id="UP001597389">
    <property type="component" value="Unassembled WGS sequence"/>
</dbReference>
<dbReference type="GO" id="GO:0016798">
    <property type="term" value="F:hydrolase activity, acting on glycosyl bonds"/>
    <property type="evidence" value="ECO:0007669"/>
    <property type="project" value="UniProtKB-KW"/>
</dbReference>
<dbReference type="InterPro" id="IPR041164">
    <property type="entry name" value="LDcluster4"/>
</dbReference>
<dbReference type="EMBL" id="JBHUJB010000089">
    <property type="protein sequence ID" value="MFD2160757.1"/>
    <property type="molecule type" value="Genomic_DNA"/>
</dbReference>
<reference evidence="2" key="1">
    <citation type="journal article" date="2019" name="Int. J. Syst. Evol. Microbiol.">
        <title>The Global Catalogue of Microorganisms (GCM) 10K type strain sequencing project: providing services to taxonomists for standard genome sequencing and annotation.</title>
        <authorList>
            <consortium name="The Broad Institute Genomics Platform"/>
            <consortium name="The Broad Institute Genome Sequencing Center for Infectious Disease"/>
            <person name="Wu L."/>
            <person name="Ma J."/>
        </authorList>
    </citation>
    <scope>NUCLEOTIDE SEQUENCE [LARGE SCALE GENOMIC DNA]</scope>
    <source>
        <strain evidence="2">CCUG 57942</strain>
    </source>
</reference>
<name>A0ABW4ZFY7_9BACT</name>
<gene>
    <name evidence="1" type="ORF">ACFSW8_17765</name>
</gene>